<dbReference type="RefSeq" id="WP_175550830.1">
    <property type="nucleotide sequence ID" value="NZ_FQXU01000003.1"/>
</dbReference>
<dbReference type="Proteomes" id="UP000184241">
    <property type="component" value="Unassembled WGS sequence"/>
</dbReference>
<evidence type="ECO:0000313" key="1">
    <source>
        <dbReference type="EMBL" id="SHH57512.1"/>
    </source>
</evidence>
<protein>
    <submittedName>
        <fullName evidence="1">Uncharacterized protein</fullName>
    </submittedName>
</protein>
<sequence>MKYEEIEVEIVGDLSKVSTIWTQMLIDVYFKYPELFNKDKKIEEKHKDN</sequence>
<evidence type="ECO:0000313" key="2">
    <source>
        <dbReference type="Proteomes" id="UP000184241"/>
    </source>
</evidence>
<gene>
    <name evidence="1" type="ORF">SAMN02745941_00396</name>
</gene>
<accession>A0A1M5U3B3</accession>
<dbReference type="AlphaFoldDB" id="A0A1M5U3B3"/>
<organism evidence="1 2">
    <name type="scientific">Clostridium intestinale DSM 6191</name>
    <dbReference type="NCBI Taxonomy" id="1121320"/>
    <lineage>
        <taxon>Bacteria</taxon>
        <taxon>Bacillati</taxon>
        <taxon>Bacillota</taxon>
        <taxon>Clostridia</taxon>
        <taxon>Eubacteriales</taxon>
        <taxon>Clostridiaceae</taxon>
        <taxon>Clostridium</taxon>
    </lineage>
</organism>
<name>A0A1M5U3B3_9CLOT</name>
<proteinExistence type="predicted"/>
<reference evidence="1 2" key="1">
    <citation type="submission" date="2016-11" db="EMBL/GenBank/DDBJ databases">
        <authorList>
            <person name="Jaros S."/>
            <person name="Januszkiewicz K."/>
            <person name="Wedrychowicz H."/>
        </authorList>
    </citation>
    <scope>NUCLEOTIDE SEQUENCE [LARGE SCALE GENOMIC DNA]</scope>
    <source>
        <strain evidence="1 2">DSM 6191</strain>
    </source>
</reference>
<dbReference type="EMBL" id="FQXU01000003">
    <property type="protein sequence ID" value="SHH57512.1"/>
    <property type="molecule type" value="Genomic_DNA"/>
</dbReference>